<dbReference type="PANTHER" id="PTHR30404">
    <property type="entry name" value="N-ACETYLMURAMOYL-L-ALANINE AMIDASE"/>
    <property type="match status" value="1"/>
</dbReference>
<feature type="domain" description="SH3b" evidence="3">
    <location>
        <begin position="54"/>
        <end position="117"/>
    </location>
</feature>
<evidence type="ECO:0000313" key="5">
    <source>
        <dbReference type="Proteomes" id="UP000216475"/>
    </source>
</evidence>
<reference evidence="4 5" key="1">
    <citation type="submission" date="2017-07" db="EMBL/GenBank/DDBJ databases">
        <title>Isolation and whole genome analysis of endospore-forming bacteria from heroin.</title>
        <authorList>
            <person name="Kalinowski J."/>
            <person name="Ahrens B."/>
            <person name="Al-Dilaimi A."/>
            <person name="Winkler A."/>
            <person name="Wibberg D."/>
            <person name="Schleenbecker U."/>
            <person name="Ruckert C."/>
            <person name="Wolfel R."/>
            <person name="Grass G."/>
        </authorList>
    </citation>
    <scope>NUCLEOTIDE SEQUENCE [LARGE SCALE GENOMIC DNA]</scope>
    <source>
        <strain evidence="4 5">7509</strain>
    </source>
</reference>
<dbReference type="Pfam" id="PF01520">
    <property type="entry name" value="Amidase_3"/>
    <property type="match status" value="1"/>
</dbReference>
<proteinExistence type="predicted"/>
<feature type="domain" description="SH3b" evidence="3">
    <location>
        <begin position="135"/>
        <end position="198"/>
    </location>
</feature>
<dbReference type="Gene3D" id="2.30.30.40">
    <property type="entry name" value="SH3 Domains"/>
    <property type="match status" value="2"/>
</dbReference>
<dbReference type="Gene3D" id="3.40.630.40">
    <property type="entry name" value="Zn-dependent exopeptidases"/>
    <property type="match status" value="1"/>
</dbReference>
<dbReference type="GO" id="GO:0030288">
    <property type="term" value="C:outer membrane-bounded periplasmic space"/>
    <property type="evidence" value="ECO:0007669"/>
    <property type="project" value="TreeGrafter"/>
</dbReference>
<dbReference type="SMART" id="SM00646">
    <property type="entry name" value="Ami_3"/>
    <property type="match status" value="1"/>
</dbReference>
<dbReference type="InterPro" id="IPR050695">
    <property type="entry name" value="N-acetylmuramoyl_amidase_3"/>
</dbReference>
<protein>
    <recommendedName>
        <fullName evidence="3">SH3b domain-containing protein</fullName>
    </recommendedName>
</protein>
<dbReference type="GO" id="GO:0009253">
    <property type="term" value="P:peptidoglycan catabolic process"/>
    <property type="evidence" value="ECO:0007669"/>
    <property type="project" value="InterPro"/>
</dbReference>
<evidence type="ECO:0000259" key="3">
    <source>
        <dbReference type="PROSITE" id="PS51781"/>
    </source>
</evidence>
<dbReference type="InterPro" id="IPR002508">
    <property type="entry name" value="MurNAc-LAA_cat"/>
</dbReference>
<evidence type="ECO:0000256" key="1">
    <source>
        <dbReference type="ARBA" id="ARBA00022801"/>
    </source>
</evidence>
<sequence length="385" mass="41127">MVTYSSIMDGESTKFYKHGRGNRMLGKHLTHRSLLVFIIALIAVVAFMPATSYANSGTIDVSTSLNVRAEPSNDAEVIGKLQGGQAIEIKEVNHDWGKIDYYGQEGYISMVFVSGAQDSGSAQADVQQTSQTADATEGYVQVATSLNVRSTPDMSASVVDSLYNGDAVSILSIDNNWAQIEHNGTTGYVSMDFITTSENEASYSLSPLKGKTIVIDAGHGGKDSGAIGDYFYEKSVVLSIALKTQAQLENLGANVIMTRDDDTFVALEARAAMSNAANASMFVSIHLNATSEEYVSGTEVYYYPDGDTSVQLASKVQDNLSSQLGSIDRGTQAADFSVLRNTNAPAILAEIGYITNSAESANLATSSYQEKAASGIVQGLENYYQ</sequence>
<dbReference type="InterPro" id="IPR003646">
    <property type="entry name" value="SH3-like_bac-type"/>
</dbReference>
<dbReference type="GO" id="GO:0008745">
    <property type="term" value="F:N-acetylmuramoyl-L-alanine amidase activity"/>
    <property type="evidence" value="ECO:0007669"/>
    <property type="project" value="InterPro"/>
</dbReference>
<gene>
    <name evidence="4" type="ORF">CHI12_11540</name>
</gene>
<dbReference type="Pfam" id="PF08239">
    <property type="entry name" value="SH3_3"/>
    <property type="match status" value="2"/>
</dbReference>
<comment type="caution">
    <text evidence="4">The sequence shown here is derived from an EMBL/GenBank/DDBJ whole genome shotgun (WGS) entry which is preliminary data.</text>
</comment>
<dbReference type="PROSITE" id="PS51781">
    <property type="entry name" value="SH3B"/>
    <property type="match status" value="2"/>
</dbReference>
<dbReference type="SMART" id="SM00287">
    <property type="entry name" value="SH3b"/>
    <property type="match status" value="2"/>
</dbReference>
<evidence type="ECO:0000313" key="4">
    <source>
        <dbReference type="EMBL" id="PAE07422.1"/>
    </source>
</evidence>
<keyword evidence="2" id="KW-0961">Cell wall biogenesis/degradation</keyword>
<evidence type="ECO:0000256" key="2">
    <source>
        <dbReference type="ARBA" id="ARBA00023316"/>
    </source>
</evidence>
<dbReference type="CDD" id="cd02696">
    <property type="entry name" value="MurNAc-LAA"/>
    <property type="match status" value="1"/>
</dbReference>
<keyword evidence="1" id="KW-0378">Hydrolase</keyword>
<dbReference type="GO" id="GO:0071555">
    <property type="term" value="P:cell wall organization"/>
    <property type="evidence" value="ECO:0007669"/>
    <property type="project" value="UniProtKB-KW"/>
</dbReference>
<organism evidence="4 5">
    <name type="scientific">Terribacillus saccharophilus</name>
    <dbReference type="NCBI Taxonomy" id="361277"/>
    <lineage>
        <taxon>Bacteria</taxon>
        <taxon>Bacillati</taxon>
        <taxon>Bacillota</taxon>
        <taxon>Bacilli</taxon>
        <taxon>Bacillales</taxon>
        <taxon>Bacillaceae</taxon>
        <taxon>Terribacillus</taxon>
    </lineage>
</organism>
<dbReference type="Proteomes" id="UP000216475">
    <property type="component" value="Unassembled WGS sequence"/>
</dbReference>
<dbReference type="EMBL" id="NPBH01000049">
    <property type="protein sequence ID" value="PAE07422.1"/>
    <property type="molecule type" value="Genomic_DNA"/>
</dbReference>
<name>A0A268HC27_9BACI</name>
<dbReference type="AlphaFoldDB" id="A0A268HC27"/>
<dbReference type="SUPFAM" id="SSF53187">
    <property type="entry name" value="Zn-dependent exopeptidases"/>
    <property type="match status" value="1"/>
</dbReference>
<dbReference type="PANTHER" id="PTHR30404:SF0">
    <property type="entry name" value="N-ACETYLMURAMOYL-L-ALANINE AMIDASE AMIC"/>
    <property type="match status" value="1"/>
</dbReference>
<accession>A0A268HC27</accession>